<dbReference type="Pfam" id="PF00499">
    <property type="entry name" value="Oxidored_q3"/>
    <property type="match status" value="1"/>
</dbReference>
<dbReference type="PANTHER" id="PTHR33269">
    <property type="entry name" value="NADH-UBIQUINONE OXIDOREDUCTASE CHAIN 6"/>
    <property type="match status" value="1"/>
</dbReference>
<reference evidence="3 4" key="1">
    <citation type="submission" date="2024-09" db="EMBL/GenBank/DDBJ databases">
        <authorList>
            <person name="Sun Q."/>
            <person name="Mori K."/>
        </authorList>
    </citation>
    <scope>NUCLEOTIDE SEQUENCE [LARGE SCALE GENOMIC DNA]</scope>
    <source>
        <strain evidence="3 4">NCAIM B.02529</strain>
    </source>
</reference>
<feature type="transmembrane region" description="Helical" evidence="2">
    <location>
        <begin position="92"/>
        <end position="110"/>
    </location>
</feature>
<dbReference type="EMBL" id="JBHLTP010000013">
    <property type="protein sequence ID" value="MFC0525251.1"/>
    <property type="molecule type" value="Genomic_DNA"/>
</dbReference>
<keyword evidence="2" id="KW-0812">Transmembrane</keyword>
<feature type="transmembrane region" description="Helical" evidence="2">
    <location>
        <begin position="138"/>
        <end position="160"/>
    </location>
</feature>
<name>A0ABV6LS62_9BACI</name>
<feature type="transmembrane region" description="Helical" evidence="2">
    <location>
        <begin position="32"/>
        <end position="49"/>
    </location>
</feature>
<sequence>MNGEVAAFLILSGLAIFGAILMLNVTRVIHMLLSLVLTFLSIAGIYVLLSAEFVAMVQVLIYSGAMAILMMFGIMLTKHDDQQAQKLPARRGIWLGVALAGFFVVMYRLIERIAVTPGSEALHVRNTEQIGIALYSHYIIPFELMSIVLLVALIGAIVLARKEEDVT</sequence>
<keyword evidence="2" id="KW-1003">Cell membrane</keyword>
<keyword evidence="2" id="KW-1133">Transmembrane helix</keyword>
<dbReference type="PANTHER" id="PTHR33269:SF17">
    <property type="entry name" value="NADH-UBIQUINONE OXIDOREDUCTASE CHAIN 6"/>
    <property type="match status" value="1"/>
</dbReference>
<feature type="transmembrane region" description="Helical" evidence="2">
    <location>
        <begin position="6"/>
        <end position="25"/>
    </location>
</feature>
<evidence type="ECO:0000313" key="4">
    <source>
        <dbReference type="Proteomes" id="UP001589836"/>
    </source>
</evidence>
<evidence type="ECO:0000256" key="2">
    <source>
        <dbReference type="RuleBase" id="RU004429"/>
    </source>
</evidence>
<comment type="caution">
    <text evidence="3">The sequence shown here is derived from an EMBL/GenBank/DDBJ whole genome shotgun (WGS) entry which is preliminary data.</text>
</comment>
<comment type="similarity">
    <text evidence="1 2">Belongs to the complex I subunit 6 family.</text>
</comment>
<dbReference type="Gene3D" id="1.20.120.1200">
    <property type="entry name" value="NADH-ubiquinone/plastoquinone oxidoreductase chain 6, subunit NuoJ"/>
    <property type="match status" value="1"/>
</dbReference>
<gene>
    <name evidence="3" type="ORF">ACFFGV_16845</name>
</gene>
<dbReference type="InterPro" id="IPR042106">
    <property type="entry name" value="Nuo/plastoQ_OxRdtase_6_NuoJ"/>
</dbReference>
<feature type="transmembrane region" description="Helical" evidence="2">
    <location>
        <begin position="55"/>
        <end position="76"/>
    </location>
</feature>
<dbReference type="NCBIfam" id="NF005168">
    <property type="entry name" value="PRK06638.2-3"/>
    <property type="match status" value="1"/>
</dbReference>
<proteinExistence type="inferred from homology"/>
<dbReference type="EC" id="7.1.1.-" evidence="2"/>
<keyword evidence="2" id="KW-0520">NAD</keyword>
<dbReference type="RefSeq" id="WP_377350284.1">
    <property type="nucleotide sequence ID" value="NZ_JBHLTP010000013.1"/>
</dbReference>
<keyword evidence="2" id="KW-0874">Quinone</keyword>
<evidence type="ECO:0000313" key="3">
    <source>
        <dbReference type="EMBL" id="MFC0525251.1"/>
    </source>
</evidence>
<dbReference type="InterPro" id="IPR001457">
    <property type="entry name" value="NADH_UbQ/plastoQ_OxRdtase_su6"/>
</dbReference>
<dbReference type="Proteomes" id="UP001589836">
    <property type="component" value="Unassembled WGS sequence"/>
</dbReference>
<organism evidence="3 4">
    <name type="scientific">Pontibacillus salicampi</name>
    <dbReference type="NCBI Taxonomy" id="1449801"/>
    <lineage>
        <taxon>Bacteria</taxon>
        <taxon>Bacillati</taxon>
        <taxon>Bacillota</taxon>
        <taxon>Bacilli</taxon>
        <taxon>Bacillales</taxon>
        <taxon>Bacillaceae</taxon>
        <taxon>Pontibacillus</taxon>
    </lineage>
</organism>
<accession>A0ABV6LS62</accession>
<keyword evidence="3" id="KW-0560">Oxidoreductase</keyword>
<comment type="catalytic activity">
    <reaction evidence="2">
        <text>a quinone + NADH + 5 H(+)(in) = a quinol + NAD(+) + 4 H(+)(out)</text>
        <dbReference type="Rhea" id="RHEA:57888"/>
        <dbReference type="ChEBI" id="CHEBI:15378"/>
        <dbReference type="ChEBI" id="CHEBI:24646"/>
        <dbReference type="ChEBI" id="CHEBI:57540"/>
        <dbReference type="ChEBI" id="CHEBI:57945"/>
        <dbReference type="ChEBI" id="CHEBI:132124"/>
    </reaction>
</comment>
<dbReference type="GO" id="GO:0050136">
    <property type="term" value="F:NADH dehydrogenase (quinone) (non-electrogenic) activity"/>
    <property type="evidence" value="ECO:0007669"/>
    <property type="project" value="UniProtKB-EC"/>
</dbReference>
<protein>
    <recommendedName>
        <fullName evidence="2">NADH-quinone oxidoreductase subunit J</fullName>
        <ecNumber evidence="2">7.1.1.-</ecNumber>
    </recommendedName>
</protein>
<comment type="function">
    <text evidence="2">NDH-1 shuttles electrons from NADH, via FMN and iron-sulfur (Fe-S) centers, to quinones in the respiratory chain. Couples the redox reaction to proton translocation (for every two electrons transferred, four hydrogen ions are translocated across the cytoplasmic membrane), and thus conserves the redox energy in a proton gradient.</text>
</comment>
<keyword evidence="2" id="KW-0472">Membrane</keyword>
<comment type="subcellular location">
    <subcellularLocation>
        <location evidence="2">Cell membrane</location>
        <topology evidence="2">Multi-pass membrane protein</topology>
    </subcellularLocation>
</comment>
<keyword evidence="4" id="KW-1185">Reference proteome</keyword>
<evidence type="ECO:0000256" key="1">
    <source>
        <dbReference type="ARBA" id="ARBA00005698"/>
    </source>
</evidence>